<proteinExistence type="predicted"/>
<evidence type="ECO:0000256" key="1">
    <source>
        <dbReference type="SAM" id="Phobius"/>
    </source>
</evidence>
<evidence type="ECO:0000313" key="3">
    <source>
        <dbReference type="Proteomes" id="UP000182882"/>
    </source>
</evidence>
<dbReference type="RefSeq" id="WP_062557611.1">
    <property type="nucleotide sequence ID" value="NZ_CP013341.1"/>
</dbReference>
<protein>
    <recommendedName>
        <fullName evidence="4">Methyl-accepting chemotaxis protein</fullName>
    </recommendedName>
</protein>
<keyword evidence="1" id="KW-1133">Transmembrane helix</keyword>
<keyword evidence="3" id="KW-1185">Reference proteome</keyword>
<evidence type="ECO:0008006" key="4">
    <source>
        <dbReference type="Google" id="ProtNLM"/>
    </source>
</evidence>
<evidence type="ECO:0000313" key="2">
    <source>
        <dbReference type="EMBL" id="SDT84845.1"/>
    </source>
</evidence>
<feature type="transmembrane region" description="Helical" evidence="1">
    <location>
        <begin position="7"/>
        <end position="25"/>
    </location>
</feature>
<feature type="transmembrane region" description="Helical" evidence="1">
    <location>
        <begin position="84"/>
        <end position="103"/>
    </location>
</feature>
<sequence length="223" mass="25267">MNKSTTVNVSVSLWCGLGALLILLIDFNTSLGIASGVPYIIIVLISLKSPDKRYTIAVAILCTVLVWIGYLGSPPSDVEMYKAYINRFLSVLAIWVTTILTLLQRDSINQLHQERLKNLQSIREAEIQQEKLKVLRATMRTVQDITGNFLNNLHFFKLGIDKNNSLSPESMKWLDQITQETTMRLNKLANLDEIREKKMAGDLVGIDYERPAKENKKRDTIDG</sequence>
<keyword evidence="1" id="KW-0812">Transmembrane</keyword>
<dbReference type="AlphaFoldDB" id="A0A1H2DPP6"/>
<accession>A0A1H2DPP6</accession>
<keyword evidence="1" id="KW-0472">Membrane</keyword>
<organism evidence="2 3">
    <name type="scientific">Nitrosomonas ureae</name>
    <dbReference type="NCBI Taxonomy" id="44577"/>
    <lineage>
        <taxon>Bacteria</taxon>
        <taxon>Pseudomonadati</taxon>
        <taxon>Pseudomonadota</taxon>
        <taxon>Betaproteobacteria</taxon>
        <taxon>Nitrosomonadales</taxon>
        <taxon>Nitrosomonadaceae</taxon>
        <taxon>Nitrosomonas</taxon>
    </lineage>
</organism>
<feature type="transmembrane region" description="Helical" evidence="1">
    <location>
        <begin position="54"/>
        <end position="72"/>
    </location>
</feature>
<name>A0A1H2DPP6_9PROT</name>
<dbReference type="KEGG" id="nur:ATY38_00760"/>
<feature type="transmembrane region" description="Helical" evidence="1">
    <location>
        <begin position="31"/>
        <end position="47"/>
    </location>
</feature>
<dbReference type="Proteomes" id="UP000182882">
    <property type="component" value="Unassembled WGS sequence"/>
</dbReference>
<dbReference type="EMBL" id="FNLN01000002">
    <property type="protein sequence ID" value="SDT84845.1"/>
    <property type="molecule type" value="Genomic_DNA"/>
</dbReference>
<gene>
    <name evidence="2" type="ORF">SAMN05216406_102136</name>
</gene>
<reference evidence="3" key="1">
    <citation type="submission" date="2016-10" db="EMBL/GenBank/DDBJ databases">
        <authorList>
            <person name="Varghese N."/>
            <person name="Submissions S."/>
        </authorList>
    </citation>
    <scope>NUCLEOTIDE SEQUENCE [LARGE SCALE GENOMIC DNA]</scope>
    <source>
        <strain evidence="3">Nm10</strain>
    </source>
</reference>